<gene>
    <name evidence="2" type="ORF">PBY51_015615</name>
</gene>
<evidence type="ECO:0000313" key="3">
    <source>
        <dbReference type="Proteomes" id="UP001346869"/>
    </source>
</evidence>
<keyword evidence="3" id="KW-1185">Reference proteome</keyword>
<protein>
    <submittedName>
        <fullName evidence="2">Uncharacterized protein</fullName>
    </submittedName>
</protein>
<proteinExistence type="predicted"/>
<feature type="compositionally biased region" description="Basic residues" evidence="1">
    <location>
        <begin position="55"/>
        <end position="68"/>
    </location>
</feature>
<dbReference type="EMBL" id="JAUZQC010000010">
    <property type="protein sequence ID" value="KAK5864366.1"/>
    <property type="molecule type" value="Genomic_DNA"/>
</dbReference>
<evidence type="ECO:0000256" key="1">
    <source>
        <dbReference type="SAM" id="MobiDB-lite"/>
    </source>
</evidence>
<evidence type="ECO:0000313" key="2">
    <source>
        <dbReference type="EMBL" id="KAK5864366.1"/>
    </source>
</evidence>
<dbReference type="AlphaFoldDB" id="A0AAN7XP11"/>
<reference evidence="2 3" key="2">
    <citation type="journal article" date="2023" name="Mol. Biol. Evol.">
        <title>Genomics of Secondarily Temperate Adaptation in the Only Non-Antarctic Icefish.</title>
        <authorList>
            <person name="Rivera-Colon A.G."/>
            <person name="Rayamajhi N."/>
            <person name="Minhas B.F."/>
            <person name="Madrigal G."/>
            <person name="Bilyk K.T."/>
            <person name="Yoon V."/>
            <person name="Hune M."/>
            <person name="Gregory S."/>
            <person name="Cheng C.H.C."/>
            <person name="Catchen J.M."/>
        </authorList>
    </citation>
    <scope>NUCLEOTIDE SEQUENCE [LARGE SCALE GENOMIC DNA]</scope>
    <source>
        <strain evidence="2">JMC-PN-2008</strain>
    </source>
</reference>
<name>A0AAN7XP11_ELEMC</name>
<comment type="caution">
    <text evidence="2">The sequence shown here is derived from an EMBL/GenBank/DDBJ whole genome shotgun (WGS) entry which is preliminary data.</text>
</comment>
<sequence>MTNNGFFFHGGEVEAERPAAALTAANKLDLDGYLQMHSRRNNGRCPQKHDPHFTLPRKRSHTRSCSKG</sequence>
<organism evidence="2 3">
    <name type="scientific">Eleginops maclovinus</name>
    <name type="common">Patagonian blennie</name>
    <name type="synonym">Eleginus maclovinus</name>
    <dbReference type="NCBI Taxonomy" id="56733"/>
    <lineage>
        <taxon>Eukaryota</taxon>
        <taxon>Metazoa</taxon>
        <taxon>Chordata</taxon>
        <taxon>Craniata</taxon>
        <taxon>Vertebrata</taxon>
        <taxon>Euteleostomi</taxon>
        <taxon>Actinopterygii</taxon>
        <taxon>Neopterygii</taxon>
        <taxon>Teleostei</taxon>
        <taxon>Neoteleostei</taxon>
        <taxon>Acanthomorphata</taxon>
        <taxon>Eupercaria</taxon>
        <taxon>Perciformes</taxon>
        <taxon>Notothenioidei</taxon>
        <taxon>Eleginopidae</taxon>
        <taxon>Eleginops</taxon>
    </lineage>
</organism>
<feature type="region of interest" description="Disordered" evidence="1">
    <location>
        <begin position="39"/>
        <end position="68"/>
    </location>
</feature>
<reference evidence="2 3" key="1">
    <citation type="journal article" date="2023" name="Genes (Basel)">
        <title>Chromosome-Level Genome Assembly and Circadian Gene Repertoire of the Patagonia Blennie Eleginops maclovinus-The Closest Ancestral Proxy of Antarctic Cryonotothenioids.</title>
        <authorList>
            <person name="Cheng C.C."/>
            <person name="Rivera-Colon A.G."/>
            <person name="Minhas B.F."/>
            <person name="Wilson L."/>
            <person name="Rayamajhi N."/>
            <person name="Vargas-Chacoff L."/>
            <person name="Catchen J.M."/>
        </authorList>
    </citation>
    <scope>NUCLEOTIDE SEQUENCE [LARGE SCALE GENOMIC DNA]</scope>
    <source>
        <strain evidence="2">JMC-PN-2008</strain>
    </source>
</reference>
<dbReference type="Proteomes" id="UP001346869">
    <property type="component" value="Unassembled WGS sequence"/>
</dbReference>
<accession>A0AAN7XP11</accession>